<comment type="caution">
    <text evidence="1">The sequence shown here is derived from an EMBL/GenBank/DDBJ whole genome shotgun (WGS) entry which is preliminary data.</text>
</comment>
<protein>
    <submittedName>
        <fullName evidence="1">Uncharacterized protein</fullName>
    </submittedName>
</protein>
<name>A0ACC8XHB2_9FIRM</name>
<sequence>MATLNDVKQQNKQAIIKLLFLEKILSKKRLALSLGLSFASLTNLCKELFDEGLIIEKEAIISSKAGRREIALEINKNLKKIIGITINKKTTTILVSDLSFNILNSVTIETQSSDQFYLDNIINAINKISQKFSLSNLNILGISICIEGITEGIYNNKIWTPPLNIVEYLTQKLNLIVVMDNDIRCNAMFEYIYNQEPNFIFIKYLETGINGAVILDGMILHNQNSTIVDIGHTIVNTAEEYCDICKRKGCLEKAISFATILSFAKEHFQYDHILVNLCENNPDNITITKIVEAVELGSIIFNKLFKKIASYFAISLINTITIINIKKVILLGTLFNSNRFCTYLKSNLLEYELYDIWQNIEIRTQDNNVLAPIALGINKFVFEHYNIKNLLLND</sequence>
<dbReference type="Proteomes" id="UP000188637">
    <property type="component" value="Unassembled WGS sequence"/>
</dbReference>
<keyword evidence="2" id="KW-1185">Reference proteome</keyword>
<evidence type="ECO:0000313" key="1">
    <source>
        <dbReference type="EMBL" id="ONI43117.1"/>
    </source>
</evidence>
<proteinExistence type="predicted"/>
<gene>
    <name evidence="1" type="ORF">AN640_06690</name>
</gene>
<organism evidence="1 2">
    <name type="scientific">Candidatus Epulonipiscium fishelsonii</name>
    <dbReference type="NCBI Taxonomy" id="77094"/>
    <lineage>
        <taxon>Bacteria</taxon>
        <taxon>Bacillati</taxon>
        <taxon>Bacillota</taxon>
        <taxon>Clostridia</taxon>
        <taxon>Lachnospirales</taxon>
        <taxon>Lachnospiraceae</taxon>
        <taxon>Candidatus Epulonipiscium</taxon>
    </lineage>
</organism>
<dbReference type="EMBL" id="LJHD01000164">
    <property type="protein sequence ID" value="ONI43117.1"/>
    <property type="molecule type" value="Genomic_DNA"/>
</dbReference>
<reference evidence="1" key="1">
    <citation type="submission" date="2016-08" db="EMBL/GenBank/DDBJ databases">
        <authorList>
            <person name="Ngugi D.K."/>
            <person name="Miyake S."/>
            <person name="Stingl U."/>
        </authorList>
    </citation>
    <scope>NUCLEOTIDE SEQUENCE</scope>
    <source>
        <strain evidence="1">SCG-D08WGA-EpuloA1</strain>
    </source>
</reference>
<accession>A0ACC8XHB2</accession>
<evidence type="ECO:0000313" key="2">
    <source>
        <dbReference type="Proteomes" id="UP000188637"/>
    </source>
</evidence>